<evidence type="ECO:0000259" key="1">
    <source>
        <dbReference type="PROSITE" id="PS51831"/>
    </source>
</evidence>
<evidence type="ECO:0000313" key="3">
    <source>
        <dbReference type="Proteomes" id="UP001161388"/>
    </source>
</evidence>
<dbReference type="SMART" id="SM00471">
    <property type="entry name" value="HDc"/>
    <property type="match status" value="1"/>
</dbReference>
<dbReference type="InterPro" id="IPR006674">
    <property type="entry name" value="HD_domain"/>
</dbReference>
<dbReference type="PANTHER" id="PTHR33594">
    <property type="entry name" value="SUPERFAMILY HYDROLASE, PUTATIVE (AFU_ORTHOLOGUE AFUA_1G03035)-RELATED"/>
    <property type="match status" value="1"/>
</dbReference>
<feature type="domain" description="HD" evidence="1">
    <location>
        <begin position="55"/>
        <end position="159"/>
    </location>
</feature>
<dbReference type="Pfam" id="PF01966">
    <property type="entry name" value="HD"/>
    <property type="match status" value="1"/>
</dbReference>
<dbReference type="Gene3D" id="1.10.3210.50">
    <property type="match status" value="1"/>
</dbReference>
<gene>
    <name evidence="2" type="ORF">GCM10007927_22970</name>
</gene>
<evidence type="ECO:0000313" key="2">
    <source>
        <dbReference type="EMBL" id="GLQ27494.1"/>
    </source>
</evidence>
<protein>
    <submittedName>
        <fullName evidence="2">Phosphohydrolase</fullName>
    </submittedName>
</protein>
<dbReference type="CDD" id="cd00077">
    <property type="entry name" value="HDc"/>
    <property type="match status" value="1"/>
</dbReference>
<dbReference type="Proteomes" id="UP001161388">
    <property type="component" value="Unassembled WGS sequence"/>
</dbReference>
<keyword evidence="3" id="KW-1185">Reference proteome</keyword>
<reference evidence="2" key="2">
    <citation type="submission" date="2023-01" db="EMBL/GenBank/DDBJ databases">
        <title>Draft genome sequence of Sulfitobacter pacificus strain NBRC 109915.</title>
        <authorList>
            <person name="Sun Q."/>
            <person name="Mori K."/>
        </authorList>
    </citation>
    <scope>NUCLEOTIDE SEQUENCE</scope>
    <source>
        <strain evidence="2">NBRC 109915</strain>
    </source>
</reference>
<dbReference type="EMBL" id="BSNL01000001">
    <property type="protein sequence ID" value="GLQ27494.1"/>
    <property type="molecule type" value="Genomic_DNA"/>
</dbReference>
<dbReference type="InterPro" id="IPR003607">
    <property type="entry name" value="HD/PDEase_dom"/>
</dbReference>
<accession>A0ABQ5VKA0</accession>
<dbReference type="PANTHER" id="PTHR33594:SF1">
    <property type="entry name" value="HD_PDEASE DOMAIN-CONTAINING PROTEIN"/>
    <property type="match status" value="1"/>
</dbReference>
<reference evidence="2" key="1">
    <citation type="journal article" date="2014" name="Int. J. Syst. Evol. Microbiol.">
        <title>Complete genome of a new Firmicutes species belonging to the dominant human colonic microbiota ('Ruminococcus bicirculans') reveals two chromosomes and a selective capacity to utilize plant glucans.</title>
        <authorList>
            <consortium name="NISC Comparative Sequencing Program"/>
            <person name="Wegmann U."/>
            <person name="Louis P."/>
            <person name="Goesmann A."/>
            <person name="Henrissat B."/>
            <person name="Duncan S.H."/>
            <person name="Flint H.J."/>
        </authorList>
    </citation>
    <scope>NUCLEOTIDE SEQUENCE</scope>
    <source>
        <strain evidence="2">NBRC 109915</strain>
    </source>
</reference>
<sequence length="242" mass="26430">MGQLRLFNRFGRVVQGASCLYDPNMNIAALFAPDHELAAHLLRLLDGQATDSAHDRAHLLRVWQNVRKISKIEGGDLTVLTAATLMHDLIHVPKDSPDRANASQRAADAAGAVLAALSWPEQQVSAVKHAIAAHSFSAGIPPRTLEARILQDADRLDALGHIGIARCLAVSGALNRPLYDPLDPQAQSRKLDDSAYAIDHFQTKLLRLAGKFQTQTGRALADKRHAVLKQFYDGFISEVSLR</sequence>
<organism evidence="2 3">
    <name type="scientific">Sulfitobacter pacificus</name>
    <dbReference type="NCBI Taxonomy" id="1499314"/>
    <lineage>
        <taxon>Bacteria</taxon>
        <taxon>Pseudomonadati</taxon>
        <taxon>Pseudomonadota</taxon>
        <taxon>Alphaproteobacteria</taxon>
        <taxon>Rhodobacterales</taxon>
        <taxon>Roseobacteraceae</taxon>
        <taxon>Sulfitobacter</taxon>
    </lineage>
</organism>
<comment type="caution">
    <text evidence="2">The sequence shown here is derived from an EMBL/GenBank/DDBJ whole genome shotgun (WGS) entry which is preliminary data.</text>
</comment>
<name>A0ABQ5VKA0_9RHOB</name>
<dbReference type="SUPFAM" id="SSF109604">
    <property type="entry name" value="HD-domain/PDEase-like"/>
    <property type="match status" value="1"/>
</dbReference>
<proteinExistence type="predicted"/>
<dbReference type="PROSITE" id="PS51831">
    <property type="entry name" value="HD"/>
    <property type="match status" value="1"/>
</dbReference>
<dbReference type="RefSeq" id="WP_284373546.1">
    <property type="nucleotide sequence ID" value="NZ_BSNL01000001.1"/>
</dbReference>